<dbReference type="GO" id="GO:0005829">
    <property type="term" value="C:cytosol"/>
    <property type="evidence" value="ECO:0007669"/>
    <property type="project" value="TreeGrafter"/>
</dbReference>
<dbReference type="InterPro" id="IPR009078">
    <property type="entry name" value="Ferritin-like_SF"/>
</dbReference>
<sequence length="253" mass="28301">MRTFEPRVELLLALADDELLLGHRDSEWTGVAPNVEEDVAFSSIAQDEVGHAMALYGLAGPWLGQDVNALVFSREPRDFRHARLLEAPRGDFAFTIVRRFVYELADRLRIEALGASALVPLAELARKIRREEVLHFDHAWLWLRRLSAREPGRARIEQALQAVLPAAAGLLVALPSEEPLLSEGVLPGSWEPLWATWREQLLQHLGHIGFAHLAEGLAYTRAALDRYAVPSPTFLAIHRDVTEVSRLAPGGHW</sequence>
<dbReference type="OrthoDB" id="9789947at2"/>
<dbReference type="PANTHER" id="PTHR30458">
    <property type="entry name" value="PHENYLACETIC ACID DEGRADATION PROTEIN PAA"/>
    <property type="match status" value="1"/>
</dbReference>
<dbReference type="AlphaFoldDB" id="A0A1H8CUX1"/>
<dbReference type="Proteomes" id="UP000182719">
    <property type="component" value="Unassembled WGS sequence"/>
</dbReference>
<dbReference type="Gene3D" id="1.20.1260.10">
    <property type="match status" value="1"/>
</dbReference>
<dbReference type="InterPro" id="IPR007814">
    <property type="entry name" value="PaaA_PaaC"/>
</dbReference>
<dbReference type="InterPro" id="IPR011882">
    <property type="entry name" value="PaaC"/>
</dbReference>
<protein>
    <submittedName>
        <fullName evidence="1">Ring-1,2-phenylacetyl-CoA epoxidase subunit PaaC</fullName>
    </submittedName>
</protein>
<reference evidence="2" key="1">
    <citation type="submission" date="2016-10" db="EMBL/GenBank/DDBJ databases">
        <authorList>
            <person name="Varghese N."/>
            <person name="Submissions S."/>
        </authorList>
    </citation>
    <scope>NUCLEOTIDE SEQUENCE [LARGE SCALE GENOMIC DNA]</scope>
    <source>
        <strain evidence="2">DSM 17044</strain>
    </source>
</reference>
<dbReference type="Pfam" id="PF05138">
    <property type="entry name" value="PaaA_PaaC"/>
    <property type="match status" value="1"/>
</dbReference>
<dbReference type="RefSeq" id="WP_075010675.1">
    <property type="nucleotide sequence ID" value="NZ_FOAP01000027.1"/>
</dbReference>
<dbReference type="NCBIfam" id="TIGR02158">
    <property type="entry name" value="PA_CoA_Oxy3"/>
    <property type="match status" value="1"/>
</dbReference>
<dbReference type="InterPro" id="IPR012347">
    <property type="entry name" value="Ferritin-like"/>
</dbReference>
<organism evidence="1 2">
    <name type="scientific">Stigmatella aurantiaca</name>
    <dbReference type="NCBI Taxonomy" id="41"/>
    <lineage>
        <taxon>Bacteria</taxon>
        <taxon>Pseudomonadati</taxon>
        <taxon>Myxococcota</taxon>
        <taxon>Myxococcia</taxon>
        <taxon>Myxococcales</taxon>
        <taxon>Cystobacterineae</taxon>
        <taxon>Archangiaceae</taxon>
        <taxon>Stigmatella</taxon>
    </lineage>
</organism>
<accession>A0A1H8CUX1</accession>
<keyword evidence="2" id="KW-1185">Reference proteome</keyword>
<dbReference type="EMBL" id="FOAP01000027">
    <property type="protein sequence ID" value="SEM97957.1"/>
    <property type="molecule type" value="Genomic_DNA"/>
</dbReference>
<dbReference type="PANTHER" id="PTHR30458:SF0">
    <property type="entry name" value="1,2-PHENYLACETYL-COA EPOXIDASE, SUBUNIT C"/>
    <property type="match status" value="1"/>
</dbReference>
<dbReference type="SUPFAM" id="SSF47240">
    <property type="entry name" value="Ferritin-like"/>
    <property type="match status" value="1"/>
</dbReference>
<dbReference type="InterPro" id="IPR052703">
    <property type="entry name" value="Aromatic_CoA_ox/epox"/>
</dbReference>
<name>A0A1H8CUX1_STIAU</name>
<dbReference type="GO" id="GO:0010124">
    <property type="term" value="P:phenylacetate catabolic process"/>
    <property type="evidence" value="ECO:0007669"/>
    <property type="project" value="InterPro"/>
</dbReference>
<evidence type="ECO:0000313" key="2">
    <source>
        <dbReference type="Proteomes" id="UP000182719"/>
    </source>
</evidence>
<evidence type="ECO:0000313" key="1">
    <source>
        <dbReference type="EMBL" id="SEM97957.1"/>
    </source>
</evidence>
<proteinExistence type="predicted"/>
<gene>
    <name evidence="1" type="ORF">SAMN05444354_12763</name>
</gene>